<dbReference type="AlphaFoldDB" id="A0A840IIT8"/>
<protein>
    <submittedName>
        <fullName evidence="2">Steroid delta-isomerase-like uncharacterized protein</fullName>
    </submittedName>
</protein>
<sequence length="180" mass="19566">MAEEPFRPAGEEPAEDSAGDVARRPVDVLLDGWEAAWSGRDAGAFAAVCDPDVHYEDPLTQEPAIGFDELGALAARLWSGFPDVRLERAGERLTDGRYVAAPAKLAGTHREAVDGLPATGRFVVIHCLFYCELRAGRLLRVRAFYDLYDAATQLGVLPRHGTLGEKALLTLRGFGFRARG</sequence>
<accession>A0A840IIT8</accession>
<proteinExistence type="predicted"/>
<organism evidence="2 3">
    <name type="scientific">Conexibacter arvalis</name>
    <dbReference type="NCBI Taxonomy" id="912552"/>
    <lineage>
        <taxon>Bacteria</taxon>
        <taxon>Bacillati</taxon>
        <taxon>Actinomycetota</taxon>
        <taxon>Thermoleophilia</taxon>
        <taxon>Solirubrobacterales</taxon>
        <taxon>Conexibacteraceae</taxon>
        <taxon>Conexibacter</taxon>
    </lineage>
</organism>
<dbReference type="GO" id="GO:0016853">
    <property type="term" value="F:isomerase activity"/>
    <property type="evidence" value="ECO:0007669"/>
    <property type="project" value="UniProtKB-KW"/>
</dbReference>
<dbReference type="Proteomes" id="UP000585272">
    <property type="component" value="Unassembled WGS sequence"/>
</dbReference>
<name>A0A840IIT8_9ACTN</name>
<evidence type="ECO:0000313" key="2">
    <source>
        <dbReference type="EMBL" id="MBB4665007.1"/>
    </source>
</evidence>
<dbReference type="Pfam" id="PF07366">
    <property type="entry name" value="SnoaL"/>
    <property type="match status" value="1"/>
</dbReference>
<keyword evidence="3" id="KW-1185">Reference proteome</keyword>
<dbReference type="PANTHER" id="PTHR38436">
    <property type="entry name" value="POLYKETIDE CYCLASE SNOAL-LIKE DOMAIN"/>
    <property type="match status" value="1"/>
</dbReference>
<dbReference type="EMBL" id="JACHNU010000010">
    <property type="protein sequence ID" value="MBB4665007.1"/>
    <property type="molecule type" value="Genomic_DNA"/>
</dbReference>
<feature type="region of interest" description="Disordered" evidence="1">
    <location>
        <begin position="1"/>
        <end position="21"/>
    </location>
</feature>
<dbReference type="InterPro" id="IPR032710">
    <property type="entry name" value="NTF2-like_dom_sf"/>
</dbReference>
<dbReference type="Gene3D" id="3.10.450.50">
    <property type="match status" value="1"/>
</dbReference>
<dbReference type="RefSeq" id="WP_183345552.1">
    <property type="nucleotide sequence ID" value="NZ_JACHNU010000010.1"/>
</dbReference>
<evidence type="ECO:0000256" key="1">
    <source>
        <dbReference type="SAM" id="MobiDB-lite"/>
    </source>
</evidence>
<dbReference type="SUPFAM" id="SSF54427">
    <property type="entry name" value="NTF2-like"/>
    <property type="match status" value="1"/>
</dbReference>
<dbReference type="InterPro" id="IPR009959">
    <property type="entry name" value="Cyclase_SnoaL-like"/>
</dbReference>
<feature type="compositionally biased region" description="Basic and acidic residues" evidence="1">
    <location>
        <begin position="1"/>
        <end position="10"/>
    </location>
</feature>
<gene>
    <name evidence="2" type="ORF">BDZ31_004626</name>
</gene>
<keyword evidence="2" id="KW-0413">Isomerase</keyword>
<dbReference type="PANTHER" id="PTHR38436:SF1">
    <property type="entry name" value="ESTER CYCLASE"/>
    <property type="match status" value="1"/>
</dbReference>
<evidence type="ECO:0000313" key="3">
    <source>
        <dbReference type="Proteomes" id="UP000585272"/>
    </source>
</evidence>
<reference evidence="2 3" key="1">
    <citation type="submission" date="2020-08" db="EMBL/GenBank/DDBJ databases">
        <title>Genomic Encyclopedia of Archaeal and Bacterial Type Strains, Phase II (KMG-II): from individual species to whole genera.</title>
        <authorList>
            <person name="Goeker M."/>
        </authorList>
    </citation>
    <scope>NUCLEOTIDE SEQUENCE [LARGE SCALE GENOMIC DNA]</scope>
    <source>
        <strain evidence="2 3">DSM 23288</strain>
    </source>
</reference>
<dbReference type="GO" id="GO:0030638">
    <property type="term" value="P:polyketide metabolic process"/>
    <property type="evidence" value="ECO:0007669"/>
    <property type="project" value="InterPro"/>
</dbReference>
<comment type="caution">
    <text evidence="2">The sequence shown here is derived from an EMBL/GenBank/DDBJ whole genome shotgun (WGS) entry which is preliminary data.</text>
</comment>